<dbReference type="PROSITE" id="PS50855">
    <property type="entry name" value="COX1"/>
    <property type="match status" value="1"/>
</dbReference>
<feature type="transmembrane region" description="Helical" evidence="1">
    <location>
        <begin position="314"/>
        <end position="333"/>
    </location>
</feature>
<proteinExistence type="predicted"/>
<feature type="transmembrane region" description="Helical" evidence="1">
    <location>
        <begin position="279"/>
        <end position="302"/>
    </location>
</feature>
<keyword evidence="1" id="KW-0812">Transmembrane</keyword>
<organism evidence="3 4">
    <name type="scientific">Bombella saccharophila</name>
    <dbReference type="NCBI Taxonomy" id="2967338"/>
    <lineage>
        <taxon>Bacteria</taxon>
        <taxon>Pseudomonadati</taxon>
        <taxon>Pseudomonadota</taxon>
        <taxon>Alphaproteobacteria</taxon>
        <taxon>Acetobacterales</taxon>
        <taxon>Acetobacteraceae</taxon>
        <taxon>Bombella</taxon>
    </lineage>
</organism>
<evidence type="ECO:0000259" key="2">
    <source>
        <dbReference type="PROSITE" id="PS50855"/>
    </source>
</evidence>
<dbReference type="InterPro" id="IPR023616">
    <property type="entry name" value="Cyt_c_oxase-like_su1_dom"/>
</dbReference>
<feature type="transmembrane region" description="Helical" evidence="1">
    <location>
        <begin position="179"/>
        <end position="205"/>
    </location>
</feature>
<dbReference type="InterPro" id="IPR036927">
    <property type="entry name" value="Cyt_c_oxase-like_su1_sf"/>
</dbReference>
<accession>A0ABT3W4G2</accession>
<dbReference type="Gene3D" id="1.20.210.10">
    <property type="entry name" value="Cytochrome c oxidase-like, subunit I domain"/>
    <property type="match status" value="1"/>
</dbReference>
<evidence type="ECO:0000313" key="3">
    <source>
        <dbReference type="EMBL" id="MCX5613929.1"/>
    </source>
</evidence>
<keyword evidence="1" id="KW-1133">Transmembrane helix</keyword>
<sequence length="409" mass="42596">MTTRPLFQKTYSTALHREGGRFFLLAFFAGMLGGSLGMPFLHVQPSAGVVVAHALLMTLYVVCPVMLGGMAQWFLPKLLKGEGMALPTASHAGFVLLAVGVFLLPVMPYGGLALWALGMLALAVNVLATILEMRSITFRAFPPLIWAFVGSALSVLIVAPVLLAFLVRSGFAGGGATALLAVLHGGVEMSLLSVPSLGIIVAALLPAKAERGMVARCAPYAFGVMGLVPVLCWADHLFGGLSSTAYRVGLVVGLAMPCLALLGAFLGDMWRARLPSGPVASWASGGLVLLLAGWILMVLGGVQSLPFGLSGAASHQLVMFGSLLALGAAFYAWCSAGLAQHNKGLVFFGSLHAFVTFIGAVCSVMPQLALPAVILMTASLVMFGLVAGRLWYALLVARANIRAELECKG</sequence>
<keyword evidence="1" id="KW-0472">Membrane</keyword>
<dbReference type="SUPFAM" id="SSF81442">
    <property type="entry name" value="Cytochrome c oxidase subunit I-like"/>
    <property type="match status" value="1"/>
</dbReference>
<dbReference type="RefSeq" id="WP_266106245.1">
    <property type="nucleotide sequence ID" value="NZ_JANIDW010000001.1"/>
</dbReference>
<feature type="transmembrane region" description="Helical" evidence="1">
    <location>
        <begin position="217"/>
        <end position="238"/>
    </location>
</feature>
<protein>
    <recommendedName>
        <fullName evidence="2">Cytochrome oxidase subunit I profile domain-containing protein</fullName>
    </recommendedName>
</protein>
<feature type="transmembrane region" description="Helical" evidence="1">
    <location>
        <begin position="83"/>
        <end position="106"/>
    </location>
</feature>
<evidence type="ECO:0000256" key="1">
    <source>
        <dbReference type="SAM" id="Phobius"/>
    </source>
</evidence>
<name>A0ABT3W4G2_9PROT</name>
<feature type="domain" description="Cytochrome oxidase subunit I profile" evidence="2">
    <location>
        <begin position="1"/>
        <end position="370"/>
    </location>
</feature>
<feature type="transmembrane region" description="Helical" evidence="1">
    <location>
        <begin position="112"/>
        <end position="131"/>
    </location>
</feature>
<evidence type="ECO:0000313" key="4">
    <source>
        <dbReference type="Proteomes" id="UP001165648"/>
    </source>
</evidence>
<feature type="transmembrane region" description="Helical" evidence="1">
    <location>
        <begin position="244"/>
        <end position="267"/>
    </location>
</feature>
<comment type="caution">
    <text evidence="3">The sequence shown here is derived from an EMBL/GenBank/DDBJ whole genome shotgun (WGS) entry which is preliminary data.</text>
</comment>
<feature type="transmembrane region" description="Helical" evidence="1">
    <location>
        <begin position="21"/>
        <end position="41"/>
    </location>
</feature>
<reference evidence="3 4" key="1">
    <citation type="submission" date="2022-07" db="EMBL/GenBank/DDBJ databases">
        <title>Bombella genomes.</title>
        <authorList>
            <person name="Harer L."/>
            <person name="Styblova S."/>
            <person name="Ehrmann M."/>
        </authorList>
    </citation>
    <scope>NUCLEOTIDE SEQUENCE [LARGE SCALE GENOMIC DNA]</scope>
    <source>
        <strain evidence="3 4">TMW 2.2558</strain>
    </source>
</reference>
<dbReference type="EMBL" id="JANIDW010000001">
    <property type="protein sequence ID" value="MCX5613929.1"/>
    <property type="molecule type" value="Genomic_DNA"/>
</dbReference>
<keyword evidence="4" id="KW-1185">Reference proteome</keyword>
<feature type="transmembrane region" description="Helical" evidence="1">
    <location>
        <begin position="143"/>
        <end position="167"/>
    </location>
</feature>
<dbReference type="Proteomes" id="UP001165648">
    <property type="component" value="Unassembled WGS sequence"/>
</dbReference>
<feature type="transmembrane region" description="Helical" evidence="1">
    <location>
        <begin position="47"/>
        <end position="71"/>
    </location>
</feature>
<gene>
    <name evidence="3" type="ORF">NQF64_01510</name>
</gene>
<feature type="transmembrane region" description="Helical" evidence="1">
    <location>
        <begin position="372"/>
        <end position="392"/>
    </location>
</feature>
<feature type="transmembrane region" description="Helical" evidence="1">
    <location>
        <begin position="345"/>
        <end position="366"/>
    </location>
</feature>